<proteinExistence type="predicted"/>
<name>A0A1G1WL15_9BACT</name>
<dbReference type="Gene3D" id="3.40.50.300">
    <property type="entry name" value="P-loop containing nucleotide triphosphate hydrolases"/>
    <property type="match status" value="1"/>
</dbReference>
<dbReference type="SUPFAM" id="SSF52540">
    <property type="entry name" value="P-loop containing nucleoside triphosphate hydrolases"/>
    <property type="match status" value="1"/>
</dbReference>
<evidence type="ECO:0000313" key="2">
    <source>
        <dbReference type="Proteomes" id="UP000177821"/>
    </source>
</evidence>
<gene>
    <name evidence="1" type="ORF">A3J50_04300</name>
</gene>
<dbReference type="Pfam" id="PF13671">
    <property type="entry name" value="AAA_33"/>
    <property type="match status" value="1"/>
</dbReference>
<sequence>MVSSEEILTSLVVPLKRFAKPPLVVVFGLPYTGQTEISRYLSEKYDLLFFSTDWLRIRFGFSSGPETHQQMFKLAKELLGQGVGIVWDGIHLSKLDRDVMRSFAKENNAKLVLINTAAPQELIDVRLEERCADPEKATQEGKYCVTKEHFAQIATFLEKPSEEEEVITIPTLDDNQENNISPFKSRIDFLLKQHG</sequence>
<dbReference type="AlphaFoldDB" id="A0A1G1WL15"/>
<dbReference type="EMBL" id="MHCX01000052">
    <property type="protein sequence ID" value="OGY28406.1"/>
    <property type="molecule type" value="Genomic_DNA"/>
</dbReference>
<accession>A0A1G1WL15</accession>
<evidence type="ECO:0000313" key="1">
    <source>
        <dbReference type="EMBL" id="OGY28406.1"/>
    </source>
</evidence>
<comment type="caution">
    <text evidence="1">The sequence shown here is derived from an EMBL/GenBank/DDBJ whole genome shotgun (WGS) entry which is preliminary data.</text>
</comment>
<organism evidence="1 2">
    <name type="scientific">Candidatus Woykebacteria bacterium RIFCSPHIGHO2_02_FULL_43_16b</name>
    <dbReference type="NCBI Taxonomy" id="1802601"/>
    <lineage>
        <taxon>Bacteria</taxon>
        <taxon>Candidatus Woykeibacteriota</taxon>
    </lineage>
</organism>
<dbReference type="InterPro" id="IPR027417">
    <property type="entry name" value="P-loop_NTPase"/>
</dbReference>
<dbReference type="Proteomes" id="UP000177821">
    <property type="component" value="Unassembled WGS sequence"/>
</dbReference>
<reference evidence="1 2" key="1">
    <citation type="journal article" date="2016" name="Nat. Commun.">
        <title>Thousands of microbial genomes shed light on interconnected biogeochemical processes in an aquifer system.</title>
        <authorList>
            <person name="Anantharaman K."/>
            <person name="Brown C.T."/>
            <person name="Hug L.A."/>
            <person name="Sharon I."/>
            <person name="Castelle C.J."/>
            <person name="Probst A.J."/>
            <person name="Thomas B.C."/>
            <person name="Singh A."/>
            <person name="Wilkins M.J."/>
            <person name="Karaoz U."/>
            <person name="Brodie E.L."/>
            <person name="Williams K.H."/>
            <person name="Hubbard S.S."/>
            <person name="Banfield J.F."/>
        </authorList>
    </citation>
    <scope>NUCLEOTIDE SEQUENCE [LARGE SCALE GENOMIC DNA]</scope>
</reference>
<protein>
    <submittedName>
        <fullName evidence="1">Uncharacterized protein</fullName>
    </submittedName>
</protein>